<dbReference type="AlphaFoldDB" id="A0A7S4KA10"/>
<evidence type="ECO:0000256" key="1">
    <source>
        <dbReference type="ARBA" id="ARBA00009884"/>
    </source>
</evidence>
<dbReference type="InterPro" id="IPR027482">
    <property type="entry name" value="Sec1-like_dom2"/>
</dbReference>
<evidence type="ECO:0000313" key="2">
    <source>
        <dbReference type="EMBL" id="CAE2288416.1"/>
    </source>
</evidence>
<accession>A0A7S4KA10</accession>
<dbReference type="Gene3D" id="3.40.50.1910">
    <property type="match status" value="3"/>
</dbReference>
<dbReference type="EMBL" id="HBKN01013624">
    <property type="protein sequence ID" value="CAE2288416.1"/>
    <property type="molecule type" value="Transcribed_RNA"/>
</dbReference>
<dbReference type="InterPro" id="IPR036045">
    <property type="entry name" value="Sec1-like_sf"/>
</dbReference>
<comment type="similarity">
    <text evidence="1">Belongs to the STXBP/unc-18/SEC1 family.</text>
</comment>
<dbReference type="Pfam" id="PF00995">
    <property type="entry name" value="Sec1"/>
    <property type="match status" value="1"/>
</dbReference>
<dbReference type="InterPro" id="IPR001619">
    <property type="entry name" value="Sec1-like"/>
</dbReference>
<dbReference type="SUPFAM" id="SSF56815">
    <property type="entry name" value="Sec1/munc18-like (SM) proteins"/>
    <property type="match status" value="1"/>
</dbReference>
<dbReference type="InterPro" id="IPR043127">
    <property type="entry name" value="Sec-1-like_dom3a"/>
</dbReference>
<protein>
    <submittedName>
        <fullName evidence="2">Uncharacterized protein</fullName>
    </submittedName>
</protein>
<dbReference type="Gene3D" id="3.40.50.2060">
    <property type="match status" value="1"/>
</dbReference>
<dbReference type="PANTHER" id="PTHR11679">
    <property type="entry name" value="VESICLE PROTEIN SORTING-ASSOCIATED"/>
    <property type="match status" value="1"/>
</dbReference>
<dbReference type="Gene3D" id="1.25.40.850">
    <property type="match status" value="1"/>
</dbReference>
<reference evidence="2" key="1">
    <citation type="submission" date="2021-01" db="EMBL/GenBank/DDBJ databases">
        <authorList>
            <person name="Corre E."/>
            <person name="Pelletier E."/>
            <person name="Niang G."/>
            <person name="Scheremetjew M."/>
            <person name="Finn R."/>
            <person name="Kale V."/>
            <person name="Holt S."/>
            <person name="Cochrane G."/>
            <person name="Meng A."/>
            <person name="Brown T."/>
            <person name="Cohen L."/>
        </authorList>
    </citation>
    <scope>NUCLEOTIDE SEQUENCE</scope>
    <source>
        <strain evidence="2">CCMP 2712</strain>
    </source>
</reference>
<dbReference type="GO" id="GO:0016192">
    <property type="term" value="P:vesicle-mediated transport"/>
    <property type="evidence" value="ECO:0007669"/>
    <property type="project" value="InterPro"/>
</dbReference>
<dbReference type="InterPro" id="IPR043154">
    <property type="entry name" value="Sec-1-like_dom1"/>
</dbReference>
<dbReference type="InterPro" id="IPR043155">
    <property type="entry name" value="VPS33_dom3b"/>
</dbReference>
<gene>
    <name evidence="2" type="ORF">GTHE00462_LOCUS10622</name>
</gene>
<dbReference type="Gene3D" id="3.90.830.10">
    <property type="entry name" value="Syntaxin Binding Protein 1, Chain A, domain 2"/>
    <property type="match status" value="1"/>
</dbReference>
<sequence length="666" mass="73949">MSATGTRDMAIANSVVDLITLRDQSRKELTECINKMKGPKALVLDPSLSGPLGLIAEKQLLKEHGVEKTYHLRSEPFETDQRRVMFLVRDKIWNMKAIAKQVKFNQSNRQKLEYCVIVVPRRTIVCERVLEEEGIYNDVQLGEFDLGLIPCEDDVISMEYPDALRECLCDGDFSSLFYAARCIRKLESRFGIIPTIKGKGASAKKVADIIVRMRRELPEESCGEGEEQEIDELILVDRESDLVTPMLTQLTYEGLIDDIYGISNGIVELPSELISSAPQVGDKKARVKVQFNSSDQLFALLRDANFEQVGSIVKKRATFLKAVQDEKDSLQGKSVTEIKEYVRKLKEINIQQEKNLLSLHTSIALEIKSLVTSCLFSRRLEMEQGILQGRIGPDRAVEYIQHLLCRREPFLKTLRFLCLSSLIFNGIKRLENLKTEFIQVYGFEVMQTLEKLEKVNLIKKAESTSSIAAAAANISAATAGISVAQLTNKLTQSTGWEGMKKKLKLVVETEDDSFNDDIAYCYSGYAPISSRIAETALFPPAGGWGAADETFSLVPGPLFEHVQQSSPSAATVTTPPKTAARAANTRHVALIFFVGGATCAEVSTIRHLARQQTRGSAGNMSRHYIVGTTKLISGDSLLGTFHDLLPTPARPGSAQTSRHHSSILRV</sequence>
<organism evidence="2">
    <name type="scientific">Guillardia theta</name>
    <name type="common">Cryptophyte</name>
    <name type="synonym">Cryptomonas phi</name>
    <dbReference type="NCBI Taxonomy" id="55529"/>
    <lineage>
        <taxon>Eukaryota</taxon>
        <taxon>Cryptophyceae</taxon>
        <taxon>Pyrenomonadales</taxon>
        <taxon>Geminigeraceae</taxon>
        <taxon>Guillardia</taxon>
    </lineage>
</organism>
<name>A0A7S4KA10_GUITH</name>
<proteinExistence type="inferred from homology"/>